<proteinExistence type="inferred from homology"/>
<dbReference type="Gene3D" id="3.90.1720.10">
    <property type="entry name" value="endopeptidase domain like (from Nostoc punctiforme)"/>
    <property type="match status" value="1"/>
</dbReference>
<dbReference type="Pfam" id="PF00877">
    <property type="entry name" value="NLPC_P60"/>
    <property type="match status" value="1"/>
</dbReference>
<dbReference type="SUPFAM" id="SSF54001">
    <property type="entry name" value="Cysteine proteinases"/>
    <property type="match status" value="1"/>
</dbReference>
<evidence type="ECO:0000259" key="5">
    <source>
        <dbReference type="Pfam" id="PF00877"/>
    </source>
</evidence>
<dbReference type="Proteomes" id="UP000706151">
    <property type="component" value="Unassembled WGS sequence"/>
</dbReference>
<sequence>MTQDAIIAAARACVGTPFRHQGRLLGVALDCAGVAVHVANTLGLSPIDPAGYGRTPAFGMLEATLDGEPFLEPVTDLSDRQPGDLLLMRFTAEPQHLAIFTGDTINHAYEAPGLCCEHLFTDRWQKRIVCVYRFVGVTP</sequence>
<dbReference type="AlphaFoldDB" id="A0A935TA31"/>
<accession>A0A935TA31</accession>
<gene>
    <name evidence="6" type="ORF">IPK02_11780</name>
</gene>
<keyword evidence="3" id="KW-0378">Hydrolase</keyword>
<comment type="similarity">
    <text evidence="1">Belongs to the peptidase C40 family.</text>
</comment>
<evidence type="ECO:0000313" key="7">
    <source>
        <dbReference type="Proteomes" id="UP000706151"/>
    </source>
</evidence>
<dbReference type="GO" id="GO:0008234">
    <property type="term" value="F:cysteine-type peptidase activity"/>
    <property type="evidence" value="ECO:0007669"/>
    <property type="project" value="UniProtKB-KW"/>
</dbReference>
<name>A0A935TA31_9PROT</name>
<keyword evidence="2" id="KW-0645">Protease</keyword>
<keyword evidence="4" id="KW-0788">Thiol protease</keyword>
<dbReference type="GO" id="GO:0006508">
    <property type="term" value="P:proteolysis"/>
    <property type="evidence" value="ECO:0007669"/>
    <property type="project" value="UniProtKB-KW"/>
</dbReference>
<reference evidence="6 7" key="1">
    <citation type="submission" date="2020-10" db="EMBL/GenBank/DDBJ databases">
        <title>Connecting structure to function with the recovery of over 1000 high-quality activated sludge metagenome-assembled genomes encoding full-length rRNA genes using long-read sequencing.</title>
        <authorList>
            <person name="Singleton C.M."/>
            <person name="Petriglieri F."/>
            <person name="Kristensen J.M."/>
            <person name="Kirkegaard R.H."/>
            <person name="Michaelsen T.Y."/>
            <person name="Andersen M.H."/>
            <person name="Karst S.M."/>
            <person name="Dueholm M.S."/>
            <person name="Nielsen P.H."/>
            <person name="Albertsen M."/>
        </authorList>
    </citation>
    <scope>NUCLEOTIDE SEQUENCE [LARGE SCALE GENOMIC DNA]</scope>
    <source>
        <strain evidence="6">Fred_18-Q3-R57-64_BAT3C.720</strain>
    </source>
</reference>
<evidence type="ECO:0000256" key="2">
    <source>
        <dbReference type="ARBA" id="ARBA00022670"/>
    </source>
</evidence>
<feature type="domain" description="NlpC/P60" evidence="5">
    <location>
        <begin position="15"/>
        <end position="133"/>
    </location>
</feature>
<dbReference type="InterPro" id="IPR038765">
    <property type="entry name" value="Papain-like_cys_pep_sf"/>
</dbReference>
<dbReference type="InterPro" id="IPR000064">
    <property type="entry name" value="NLP_P60_dom"/>
</dbReference>
<evidence type="ECO:0000313" key="6">
    <source>
        <dbReference type="EMBL" id="MBK7954571.1"/>
    </source>
</evidence>
<comment type="caution">
    <text evidence="6">The sequence shown here is derived from an EMBL/GenBank/DDBJ whole genome shotgun (WGS) entry which is preliminary data.</text>
</comment>
<dbReference type="EMBL" id="JADJOT010000009">
    <property type="protein sequence ID" value="MBK7954571.1"/>
    <property type="molecule type" value="Genomic_DNA"/>
</dbReference>
<organism evidence="6 7">
    <name type="scientific">Candidatus Accumulibacter affinis</name>
    <dbReference type="NCBI Taxonomy" id="2954384"/>
    <lineage>
        <taxon>Bacteria</taxon>
        <taxon>Pseudomonadati</taxon>
        <taxon>Pseudomonadota</taxon>
        <taxon>Betaproteobacteria</taxon>
        <taxon>Candidatus Accumulibacter</taxon>
    </lineage>
</organism>
<evidence type="ECO:0000256" key="1">
    <source>
        <dbReference type="ARBA" id="ARBA00007074"/>
    </source>
</evidence>
<evidence type="ECO:0000256" key="3">
    <source>
        <dbReference type="ARBA" id="ARBA00022801"/>
    </source>
</evidence>
<evidence type="ECO:0000256" key="4">
    <source>
        <dbReference type="ARBA" id="ARBA00022807"/>
    </source>
</evidence>
<protein>
    <submittedName>
        <fullName evidence="6">C40 family peptidase</fullName>
    </submittedName>
</protein>